<evidence type="ECO:0000256" key="3">
    <source>
        <dbReference type="ARBA" id="ARBA00009183"/>
    </source>
</evidence>
<dbReference type="RefSeq" id="XP_012413657.1">
    <property type="nucleotide sequence ID" value="XM_012558203.1"/>
</dbReference>
<dbReference type="AlphaFoldDB" id="A0A2Y9G002"/>
<keyword evidence="11 18" id="KW-0503">Monooxygenase</keyword>
<keyword evidence="7 18" id="KW-0274">FAD</keyword>
<evidence type="ECO:0000256" key="4">
    <source>
        <dbReference type="ARBA" id="ARBA00022630"/>
    </source>
</evidence>
<evidence type="ECO:0000256" key="19">
    <source>
        <dbReference type="RuleBase" id="RU361177"/>
    </source>
</evidence>
<evidence type="ECO:0000313" key="21">
    <source>
        <dbReference type="Proteomes" id="UP000248480"/>
    </source>
</evidence>
<evidence type="ECO:0000256" key="18">
    <source>
        <dbReference type="PIRNR" id="PIRNR000332"/>
    </source>
</evidence>
<evidence type="ECO:0000313" key="22">
    <source>
        <dbReference type="RefSeq" id="XP_012413657.1"/>
    </source>
</evidence>
<keyword evidence="6 18" id="KW-0256">Endoplasmic reticulum</keyword>
<keyword evidence="8 18" id="KW-0521">NADP</keyword>
<dbReference type="GeneID" id="101341016"/>
<dbReference type="OrthoDB" id="66881at2759"/>
<dbReference type="PRINTS" id="PR00370">
    <property type="entry name" value="FMOXYGENASE"/>
</dbReference>
<dbReference type="Pfam" id="PF00743">
    <property type="entry name" value="FMO-like"/>
    <property type="match status" value="1"/>
</dbReference>
<evidence type="ECO:0000256" key="5">
    <source>
        <dbReference type="ARBA" id="ARBA00022692"/>
    </source>
</evidence>
<dbReference type="GO" id="GO:0004499">
    <property type="term" value="F:N,N-dimethylaniline monooxygenase activity"/>
    <property type="evidence" value="ECO:0007669"/>
    <property type="project" value="UniProtKB-UniRule"/>
</dbReference>
<comment type="subcellular location">
    <subcellularLocation>
        <location evidence="2">Endoplasmic reticulum membrane</location>
        <topology evidence="2">Single-pass membrane protein</topology>
    </subcellularLocation>
</comment>
<proteinExistence type="inferred from homology"/>
<gene>
    <name evidence="22" type="primary">LOC101341016</name>
</gene>
<evidence type="ECO:0000256" key="1">
    <source>
        <dbReference type="ARBA" id="ARBA00001974"/>
    </source>
</evidence>
<keyword evidence="5 20" id="KW-0812">Transmembrane</keyword>
<evidence type="ECO:0000256" key="9">
    <source>
        <dbReference type="ARBA" id="ARBA00022989"/>
    </source>
</evidence>
<evidence type="ECO:0000256" key="13">
    <source>
        <dbReference type="ARBA" id="ARBA00045957"/>
    </source>
</evidence>
<evidence type="ECO:0000256" key="17">
    <source>
        <dbReference type="ARBA" id="ARBA00049443"/>
    </source>
</evidence>
<dbReference type="GO" id="GO:0034899">
    <property type="term" value="F:trimethylamine monooxygenase activity"/>
    <property type="evidence" value="ECO:0007669"/>
    <property type="project" value="UniProtKB-EC"/>
</dbReference>
<dbReference type="KEGG" id="tmu:101341016"/>
<evidence type="ECO:0000256" key="2">
    <source>
        <dbReference type="ARBA" id="ARBA00004389"/>
    </source>
</evidence>
<keyword evidence="12 18" id="KW-0472">Membrane</keyword>
<keyword evidence="9 20" id="KW-1133">Transmembrane helix</keyword>
<dbReference type="InterPro" id="IPR000960">
    <property type="entry name" value="Flavin_mOase"/>
</dbReference>
<comment type="catalytic activity">
    <reaction evidence="16">
        <text>trimethylamine + NADPH + O2 = trimethylamine N-oxide + NADP(+) + H2O</text>
        <dbReference type="Rhea" id="RHEA:31979"/>
        <dbReference type="ChEBI" id="CHEBI:15377"/>
        <dbReference type="ChEBI" id="CHEBI:15379"/>
        <dbReference type="ChEBI" id="CHEBI:15724"/>
        <dbReference type="ChEBI" id="CHEBI:57783"/>
        <dbReference type="ChEBI" id="CHEBI:58349"/>
        <dbReference type="ChEBI" id="CHEBI:58389"/>
        <dbReference type="EC" id="1.14.13.148"/>
    </reaction>
    <physiologicalReaction direction="left-to-right" evidence="16">
        <dbReference type="Rhea" id="RHEA:31980"/>
    </physiologicalReaction>
</comment>
<evidence type="ECO:0000256" key="20">
    <source>
        <dbReference type="SAM" id="Phobius"/>
    </source>
</evidence>
<protein>
    <recommendedName>
        <fullName evidence="19">Flavin-containing monooxygenase</fullName>
        <ecNumber evidence="19">1.-.-.-</ecNumber>
    </recommendedName>
</protein>
<comment type="catalytic activity">
    <reaction evidence="17">
        <text>N,N-dimethylaniline + NADPH + O2 + H(+) = N,N-dimethylaniline N-oxide + NADP(+) + H2O</text>
        <dbReference type="Rhea" id="RHEA:24468"/>
        <dbReference type="ChEBI" id="CHEBI:15377"/>
        <dbReference type="ChEBI" id="CHEBI:15378"/>
        <dbReference type="ChEBI" id="CHEBI:15379"/>
        <dbReference type="ChEBI" id="CHEBI:16269"/>
        <dbReference type="ChEBI" id="CHEBI:17735"/>
        <dbReference type="ChEBI" id="CHEBI:57783"/>
        <dbReference type="ChEBI" id="CHEBI:58349"/>
        <dbReference type="EC" id="1.14.13.8"/>
    </reaction>
    <physiologicalReaction direction="left-to-right" evidence="17">
        <dbReference type="Rhea" id="RHEA:24469"/>
    </physiologicalReaction>
</comment>
<dbReference type="Proteomes" id="UP000248480">
    <property type="component" value="Unplaced"/>
</dbReference>
<evidence type="ECO:0000256" key="12">
    <source>
        <dbReference type="ARBA" id="ARBA00023136"/>
    </source>
</evidence>
<evidence type="ECO:0000256" key="6">
    <source>
        <dbReference type="ARBA" id="ARBA00022824"/>
    </source>
</evidence>
<dbReference type="SUPFAM" id="SSF51905">
    <property type="entry name" value="FAD/NAD(P)-binding domain"/>
    <property type="match status" value="2"/>
</dbReference>
<reference evidence="22" key="1">
    <citation type="submission" date="2025-08" db="UniProtKB">
        <authorList>
            <consortium name="RefSeq"/>
        </authorList>
    </citation>
    <scope>IDENTIFICATION</scope>
</reference>
<dbReference type="FunFam" id="3.50.50.60:FF:000159">
    <property type="entry name" value="Dimethylaniline monooxygenase [N-oxide-forming]"/>
    <property type="match status" value="1"/>
</dbReference>
<dbReference type="Gene3D" id="3.50.50.60">
    <property type="entry name" value="FAD/NAD(P)-binding domain"/>
    <property type="match status" value="4"/>
</dbReference>
<evidence type="ECO:0000256" key="14">
    <source>
        <dbReference type="ARBA" id="ARBA00047338"/>
    </source>
</evidence>
<evidence type="ECO:0000256" key="10">
    <source>
        <dbReference type="ARBA" id="ARBA00023002"/>
    </source>
</evidence>
<organism evidence="21 22">
    <name type="scientific">Trichechus manatus latirostris</name>
    <name type="common">Florida manatee</name>
    <dbReference type="NCBI Taxonomy" id="127582"/>
    <lineage>
        <taxon>Eukaryota</taxon>
        <taxon>Metazoa</taxon>
        <taxon>Chordata</taxon>
        <taxon>Craniata</taxon>
        <taxon>Vertebrata</taxon>
        <taxon>Euteleostomi</taxon>
        <taxon>Mammalia</taxon>
        <taxon>Eutheria</taxon>
        <taxon>Afrotheria</taxon>
        <taxon>Sirenia</taxon>
        <taxon>Trichechidae</taxon>
        <taxon>Trichechus</taxon>
    </lineage>
</organism>
<accession>A0A2Y9G002</accession>
<dbReference type="InterPro" id="IPR036188">
    <property type="entry name" value="FAD/NAD-bd_sf"/>
</dbReference>
<comment type="cofactor">
    <cofactor evidence="1 18 19">
        <name>FAD</name>
        <dbReference type="ChEBI" id="CHEBI:57692"/>
    </cofactor>
</comment>
<comment type="function">
    <text evidence="13">Broad spectrum monooxygenase that catalyzes the oxygenation of a wide variety of nitrogen- and sulfur-containing compounds including xenobiotics. Catalyzes the S-oxygenation of hypotaurine to produce taurine, an organic osmolyte involved in cell volume regulation as well as a variety of cytoprotective and developmental processes. In vitro, catalyzes the N-oxygenation of trimethylamine (TMA) to produce trimethylamine N-oxide (TMAO) and could therefore participate to the detoxification of this compound that is generated by the action of gut microbiota from dietary precursors such as choline, choline containing compounds, betaine or L-carnitine.</text>
</comment>
<dbReference type="InterPro" id="IPR050346">
    <property type="entry name" value="FMO-like"/>
</dbReference>
<sequence>MRGKRIAVIGAGVSGLGAIKSCLEEGLEPTCFEGSSDIGGLWRYEEKTDSGRPSIYKSVICNTSKEMTAYSDFPFPDHYPNYVHNSRILEYLRMYTKHFNLMKYIQFLSKIRGVRKRPDFSSTGQWDVVVEAEGKQKSYVFDGIMVCTGFYADPFLPLHNFPGIKKFKGQYMHSWEYKIPEKFQGKRIIVISIGNSAADLAIELSHVATQVFLSTRRGTWIWCWVWDNGMPVDTVLLTRFNSVLNKLYPTFLINRWAENKLNAQFNHDIYGLQPQHRFLSYQNTLSDDLPNHIISGRVLIKPNVREFTETSAIFEDGTEEDVDVVVFATGYNFSFPFLENNSTVLDSQLSMFKYVFPPQLEKPTLAFIGILQPAGAIIPISELQSRWAVRVFKGLNKLPSVSDMVADITKKRKKIEKDFLNSPRTSRKVQYIDYMDELASEIGVKPSLFSLFLWDPKLAMEVFFGPCTPYQYRLQGPGKWDGAQRAILTQKEQIIKPLRTRILSCGQPVPCLFRSVCAALLLLILTLVILRG</sequence>
<dbReference type="InParanoid" id="A0A2Y9G002"/>
<comment type="catalytic activity">
    <reaction evidence="15">
        <text>hypotaurine + NADPH + O2 + H(+) = taurine + NADP(+) + H2O</text>
        <dbReference type="Rhea" id="RHEA:69819"/>
        <dbReference type="ChEBI" id="CHEBI:15377"/>
        <dbReference type="ChEBI" id="CHEBI:15378"/>
        <dbReference type="ChEBI" id="CHEBI:15379"/>
        <dbReference type="ChEBI" id="CHEBI:57783"/>
        <dbReference type="ChEBI" id="CHEBI:57853"/>
        <dbReference type="ChEBI" id="CHEBI:58349"/>
        <dbReference type="ChEBI" id="CHEBI:507393"/>
        <dbReference type="EC" id="1.14.13.8"/>
    </reaction>
    <physiologicalReaction direction="left-to-right" evidence="15">
        <dbReference type="Rhea" id="RHEA:69820"/>
    </physiologicalReaction>
</comment>
<dbReference type="PIRSF" id="PIRSF000332">
    <property type="entry name" value="FMO"/>
    <property type="match status" value="1"/>
</dbReference>
<keyword evidence="10 18" id="KW-0560">Oxidoreductase</keyword>
<evidence type="ECO:0000256" key="11">
    <source>
        <dbReference type="ARBA" id="ARBA00023033"/>
    </source>
</evidence>
<dbReference type="GO" id="GO:0050660">
    <property type="term" value="F:flavin adenine dinucleotide binding"/>
    <property type="evidence" value="ECO:0007669"/>
    <property type="project" value="InterPro"/>
</dbReference>
<dbReference type="InterPro" id="IPR002253">
    <property type="entry name" value="Flavin_mOase_1"/>
</dbReference>
<keyword evidence="21" id="KW-1185">Reference proteome</keyword>
<evidence type="ECO:0000256" key="8">
    <source>
        <dbReference type="ARBA" id="ARBA00022857"/>
    </source>
</evidence>
<comment type="similarity">
    <text evidence="3 18 19">Belongs to the FMO family.</text>
</comment>
<dbReference type="InterPro" id="IPR020946">
    <property type="entry name" value="Flavin_mOase-like"/>
</dbReference>
<dbReference type="GO" id="GO:0050661">
    <property type="term" value="F:NADP binding"/>
    <property type="evidence" value="ECO:0007669"/>
    <property type="project" value="InterPro"/>
</dbReference>
<dbReference type="PRINTS" id="PR01121">
    <property type="entry name" value="FMOXYGENASE1"/>
</dbReference>
<dbReference type="EC" id="1.-.-.-" evidence="19"/>
<comment type="catalytic activity">
    <reaction evidence="14">
        <text>hypotaurine + NADH + O2 + H(+) = taurine + NAD(+) + H2O</text>
        <dbReference type="Rhea" id="RHEA:74111"/>
        <dbReference type="ChEBI" id="CHEBI:15377"/>
        <dbReference type="ChEBI" id="CHEBI:15378"/>
        <dbReference type="ChEBI" id="CHEBI:15379"/>
        <dbReference type="ChEBI" id="CHEBI:57540"/>
        <dbReference type="ChEBI" id="CHEBI:57853"/>
        <dbReference type="ChEBI" id="CHEBI:57945"/>
        <dbReference type="ChEBI" id="CHEBI:507393"/>
        <dbReference type="EC" id="1.14.13.8"/>
    </reaction>
    <physiologicalReaction direction="left-to-right" evidence="14">
        <dbReference type="Rhea" id="RHEA:74112"/>
    </physiologicalReaction>
</comment>
<name>A0A2Y9G002_TRIMA</name>
<dbReference type="PANTHER" id="PTHR23023">
    <property type="entry name" value="DIMETHYLANILINE MONOOXYGENASE"/>
    <property type="match status" value="1"/>
</dbReference>
<dbReference type="GO" id="GO:0005789">
    <property type="term" value="C:endoplasmic reticulum membrane"/>
    <property type="evidence" value="ECO:0007669"/>
    <property type="project" value="UniProtKB-SubCell"/>
</dbReference>
<keyword evidence="4 18" id="KW-0285">Flavoprotein</keyword>
<evidence type="ECO:0000256" key="7">
    <source>
        <dbReference type="ARBA" id="ARBA00022827"/>
    </source>
</evidence>
<dbReference type="GO" id="GO:0047822">
    <property type="term" value="F:hypotaurine monooxygenase activity"/>
    <property type="evidence" value="ECO:0007669"/>
    <property type="project" value="RHEA"/>
</dbReference>
<evidence type="ECO:0000256" key="16">
    <source>
        <dbReference type="ARBA" id="ARBA00048088"/>
    </source>
</evidence>
<evidence type="ECO:0000256" key="15">
    <source>
        <dbReference type="ARBA" id="ARBA00048041"/>
    </source>
</evidence>
<feature type="transmembrane region" description="Helical" evidence="20">
    <location>
        <begin position="512"/>
        <end position="530"/>
    </location>
</feature>